<dbReference type="AlphaFoldDB" id="A0A1H5UK02"/>
<keyword evidence="2" id="KW-0540">Nuclease</keyword>
<gene>
    <name evidence="2" type="ORF">SAMN05421819_1063</name>
</gene>
<evidence type="ECO:0000313" key="3">
    <source>
        <dbReference type="Proteomes" id="UP000236728"/>
    </source>
</evidence>
<keyword evidence="2" id="KW-0378">Hydrolase</keyword>
<proteinExistence type="predicted"/>
<feature type="domain" description="Putative restriction endonuclease" evidence="1">
    <location>
        <begin position="21"/>
        <end position="137"/>
    </location>
</feature>
<organism evidence="2 3">
    <name type="scientific">Bryocella elongata</name>
    <dbReference type="NCBI Taxonomy" id="863522"/>
    <lineage>
        <taxon>Bacteria</taxon>
        <taxon>Pseudomonadati</taxon>
        <taxon>Acidobacteriota</taxon>
        <taxon>Terriglobia</taxon>
        <taxon>Terriglobales</taxon>
        <taxon>Acidobacteriaceae</taxon>
        <taxon>Bryocella</taxon>
    </lineage>
</organism>
<dbReference type="OrthoDB" id="119052at2"/>
<sequence>MATTPVLITVQEYLRTVYRPDRDYVDGEVLERNMGEIPHARLQTFFIRFFAQFETEYSGEALPEQRLQINSSRFRIPDVMLRRLNPDEPLIVQTAPLLCVEILSSEDRWRKVEERILDYASVGVRTSWVIDPWRRLAYIAGGTGELREERTTLMVPDTRIAIAVDEVFAELDRLEALTPKPSLD</sequence>
<dbReference type="EMBL" id="FNVA01000001">
    <property type="protein sequence ID" value="SEF75403.1"/>
    <property type="molecule type" value="Genomic_DNA"/>
</dbReference>
<dbReference type="RefSeq" id="WP_160115000.1">
    <property type="nucleotide sequence ID" value="NZ_FNVA01000001.1"/>
</dbReference>
<reference evidence="2 3" key="1">
    <citation type="submission" date="2016-10" db="EMBL/GenBank/DDBJ databases">
        <authorList>
            <person name="de Groot N.N."/>
        </authorList>
    </citation>
    <scope>NUCLEOTIDE SEQUENCE [LARGE SCALE GENOMIC DNA]</scope>
    <source>
        <strain evidence="2 3">DSM 22489</strain>
    </source>
</reference>
<evidence type="ECO:0000313" key="2">
    <source>
        <dbReference type="EMBL" id="SEF75403.1"/>
    </source>
</evidence>
<dbReference type="InterPro" id="IPR012296">
    <property type="entry name" value="Nuclease_put_TT1808"/>
</dbReference>
<keyword evidence="2" id="KW-0255">Endonuclease</keyword>
<dbReference type="InterPro" id="IPR008538">
    <property type="entry name" value="Uma2"/>
</dbReference>
<dbReference type="CDD" id="cd06260">
    <property type="entry name" value="DUF820-like"/>
    <property type="match status" value="1"/>
</dbReference>
<dbReference type="InterPro" id="IPR011335">
    <property type="entry name" value="Restrct_endonuc-II-like"/>
</dbReference>
<evidence type="ECO:0000259" key="1">
    <source>
        <dbReference type="Pfam" id="PF05685"/>
    </source>
</evidence>
<dbReference type="SUPFAM" id="SSF52980">
    <property type="entry name" value="Restriction endonuclease-like"/>
    <property type="match status" value="1"/>
</dbReference>
<dbReference type="Gene3D" id="3.90.1570.10">
    <property type="entry name" value="tt1808, chain A"/>
    <property type="match status" value="1"/>
</dbReference>
<dbReference type="Pfam" id="PF05685">
    <property type="entry name" value="Uma2"/>
    <property type="match status" value="1"/>
</dbReference>
<dbReference type="PANTHER" id="PTHR34107:SF4">
    <property type="entry name" value="SLL1222 PROTEIN"/>
    <property type="match status" value="1"/>
</dbReference>
<dbReference type="Proteomes" id="UP000236728">
    <property type="component" value="Unassembled WGS sequence"/>
</dbReference>
<name>A0A1H5UK02_9BACT</name>
<dbReference type="PANTHER" id="PTHR34107">
    <property type="entry name" value="SLL0198 PROTEIN-RELATED"/>
    <property type="match status" value="1"/>
</dbReference>
<keyword evidence="3" id="KW-1185">Reference proteome</keyword>
<dbReference type="GO" id="GO:0004519">
    <property type="term" value="F:endonuclease activity"/>
    <property type="evidence" value="ECO:0007669"/>
    <property type="project" value="UniProtKB-KW"/>
</dbReference>
<accession>A0A1H5UK02</accession>
<protein>
    <submittedName>
        <fullName evidence="2">Endonuclease, Uma2 family (Restriction endonuclease fold)</fullName>
    </submittedName>
</protein>